<gene>
    <name evidence="2" type="ORF">RDB_LOCUS71646</name>
</gene>
<proteinExistence type="predicted"/>
<feature type="compositionally biased region" description="Polar residues" evidence="1">
    <location>
        <begin position="132"/>
        <end position="142"/>
    </location>
</feature>
<protein>
    <submittedName>
        <fullName evidence="2">Uncharacterized protein</fullName>
    </submittedName>
</protein>
<evidence type="ECO:0000256" key="1">
    <source>
        <dbReference type="SAM" id="MobiDB-lite"/>
    </source>
</evidence>
<accession>A0A8H3AXR8</accession>
<evidence type="ECO:0000313" key="2">
    <source>
        <dbReference type="EMBL" id="CAE6442964.1"/>
    </source>
</evidence>
<feature type="compositionally biased region" description="Basic and acidic residues" evidence="1">
    <location>
        <begin position="156"/>
        <end position="165"/>
    </location>
</feature>
<comment type="caution">
    <text evidence="2">The sequence shown here is derived from an EMBL/GenBank/DDBJ whole genome shotgun (WGS) entry which is preliminary data.</text>
</comment>
<sequence length="339" mass="38659">MVILYAEISNCIHIPRAIARHDIQVALTIVPNRRWRWQRKDLHASHPLISALAERHYGVDFTRSLGPAPPPILMSEIPWAFGDVDALQIAPEESMTPVPAPAPVVSRRREMEYEMRREAERRKRYPYDPTASEATQTRTPTYETDRASEQMAYDSTETKYEREQKTYSPSDSKASYSDAKYEPKSASSNYEHHTPPSMHPPIPPNQIPDRLFYPMSLEENFLNFRGLSHPHHLHGSEFIPQLPQPDAIPEVLARLRNEPPEGHVDLYQSSAYFVEEQYDREPYDQQMGFSGPTVVPSVGVGVAPGLGYPQQQTQAQTQAQAQARVQVQQHQAVGWNVRQ</sequence>
<dbReference type="AlphaFoldDB" id="A0A8H3AXR8"/>
<dbReference type="Proteomes" id="UP000663826">
    <property type="component" value="Unassembled WGS sequence"/>
</dbReference>
<name>A0A8H3AXR8_9AGAM</name>
<reference evidence="2" key="1">
    <citation type="submission" date="2021-01" db="EMBL/GenBank/DDBJ databases">
        <authorList>
            <person name="Kaushik A."/>
        </authorList>
    </citation>
    <scope>NUCLEOTIDE SEQUENCE</scope>
    <source>
        <strain evidence="2">AG1-1B</strain>
    </source>
</reference>
<organism evidence="2 3">
    <name type="scientific">Rhizoctonia solani</name>
    <dbReference type="NCBI Taxonomy" id="456999"/>
    <lineage>
        <taxon>Eukaryota</taxon>
        <taxon>Fungi</taxon>
        <taxon>Dikarya</taxon>
        <taxon>Basidiomycota</taxon>
        <taxon>Agaricomycotina</taxon>
        <taxon>Agaricomycetes</taxon>
        <taxon>Cantharellales</taxon>
        <taxon>Ceratobasidiaceae</taxon>
        <taxon>Rhizoctonia</taxon>
    </lineage>
</organism>
<evidence type="ECO:0000313" key="3">
    <source>
        <dbReference type="Proteomes" id="UP000663826"/>
    </source>
</evidence>
<feature type="region of interest" description="Disordered" evidence="1">
    <location>
        <begin position="115"/>
        <end position="204"/>
    </location>
</feature>
<dbReference type="EMBL" id="CAJMWQ010001251">
    <property type="protein sequence ID" value="CAE6442964.1"/>
    <property type="molecule type" value="Genomic_DNA"/>
</dbReference>
<feature type="compositionally biased region" description="Polar residues" evidence="1">
    <location>
        <begin position="166"/>
        <end position="175"/>
    </location>
</feature>